<sequence length="376" mass="39258">MTHDALVAAARGVFEATGAERVDPAYILPSDIPLELSGEAVRARLCVFSDHRGNEMVMRPDLTLPVAGQEAERRAAGGDGAKAYTYAARAFRLPAAENDPMEFTQVGFEWFGKDSSADSDAEAFALVREAVAACDVTPAATEMGDLSIFPAFVDALGLARITTDLLKRAFRQEGGVSDLLAAAPEALADDLQPVLEAPSSKEAEAAFLNVLSERGIPMIGTRSVVEIVAGLRGKAAVHAAGGVPEAARAALSDLAGVNCPAGEAAHVLGAIAGKHGLDRMSSAIERVAKRMDAILAAVPGVATGARFRSGFGRRFTYYDGFVFETFGQNLTSRQPIASGGRYDGLIEGLSRSRAAASGIGGVVRPDRILRAKGETA</sequence>
<reference evidence="3 4" key="1">
    <citation type="journal article" date="2014" name="Antonie Van Leeuwenhoek">
        <title>Hyphomonas beringensis sp. nov. and Hyphomonas chukchiensis sp. nov., isolated from surface seawater of the Bering Sea and Chukchi Sea.</title>
        <authorList>
            <person name="Li C."/>
            <person name="Lai Q."/>
            <person name="Li G."/>
            <person name="Dong C."/>
            <person name="Wang J."/>
            <person name="Liao Y."/>
            <person name="Shao Z."/>
        </authorList>
    </citation>
    <scope>NUCLEOTIDE SEQUENCE [LARGE SCALE GENOMIC DNA]</scope>
    <source>
        <strain evidence="3 4">22II1-22F38</strain>
    </source>
</reference>
<name>A0A059EBK6_9PROT</name>
<comment type="caution">
    <text evidence="3">The sequence shown here is derived from an EMBL/GenBank/DDBJ whole genome shotgun (WGS) entry which is preliminary data.</text>
</comment>
<dbReference type="AlphaFoldDB" id="A0A059EBK6"/>
<dbReference type="EMBL" id="AWFH01000001">
    <property type="protein sequence ID" value="KCZ64970.1"/>
    <property type="molecule type" value="Genomic_DNA"/>
</dbReference>
<dbReference type="Pfam" id="PF13393">
    <property type="entry name" value="tRNA-synt_His"/>
    <property type="match status" value="2"/>
</dbReference>
<evidence type="ECO:0000259" key="2">
    <source>
        <dbReference type="Pfam" id="PF13393"/>
    </source>
</evidence>
<dbReference type="Proteomes" id="UP000024547">
    <property type="component" value="Unassembled WGS sequence"/>
</dbReference>
<dbReference type="PIRSF" id="PIRSF001549">
    <property type="entry name" value="His-tRNA_synth"/>
    <property type="match status" value="1"/>
</dbReference>
<gene>
    <name evidence="3" type="ORF">HY36_00945</name>
</gene>
<dbReference type="SUPFAM" id="SSF55681">
    <property type="entry name" value="Class II aaRS and biotin synthetases"/>
    <property type="match status" value="1"/>
</dbReference>
<dbReference type="GO" id="GO:0005737">
    <property type="term" value="C:cytoplasm"/>
    <property type="evidence" value="ECO:0007669"/>
    <property type="project" value="InterPro"/>
</dbReference>
<dbReference type="Gene3D" id="3.30.930.10">
    <property type="entry name" value="Bira Bifunctional Protein, Domain 2"/>
    <property type="match status" value="2"/>
</dbReference>
<keyword evidence="4" id="KW-1185">Reference proteome</keyword>
<dbReference type="InterPro" id="IPR041715">
    <property type="entry name" value="HisRS-like_core"/>
</dbReference>
<feature type="binding site" evidence="1">
    <location>
        <position position="313"/>
    </location>
    <ligand>
        <name>L-histidine</name>
        <dbReference type="ChEBI" id="CHEBI:57595"/>
    </ligand>
</feature>
<dbReference type="PANTHER" id="PTHR43707:SF1">
    <property type="entry name" value="HISTIDINE--TRNA LIGASE, MITOCHONDRIAL-RELATED"/>
    <property type="match status" value="1"/>
</dbReference>
<evidence type="ECO:0000313" key="4">
    <source>
        <dbReference type="Proteomes" id="UP000024547"/>
    </source>
</evidence>
<feature type="binding site" evidence="1">
    <location>
        <position position="92"/>
    </location>
    <ligand>
        <name>L-histidine</name>
        <dbReference type="ChEBI" id="CHEBI:57595"/>
    </ligand>
</feature>
<evidence type="ECO:0000313" key="3">
    <source>
        <dbReference type="EMBL" id="KCZ64970.1"/>
    </source>
</evidence>
<dbReference type="OrthoDB" id="9797914at2"/>
<feature type="binding site" evidence="1">
    <location>
        <begin position="317"/>
        <end position="318"/>
    </location>
    <ligand>
        <name>L-histidine</name>
        <dbReference type="ChEBI" id="CHEBI:57595"/>
    </ligand>
</feature>
<feature type="binding site" evidence="1">
    <location>
        <begin position="61"/>
        <end position="63"/>
    </location>
    <ligand>
        <name>L-histidine</name>
        <dbReference type="ChEBI" id="CHEBI:57595"/>
    </ligand>
</feature>
<dbReference type="RefSeq" id="WP_035547034.1">
    <property type="nucleotide sequence ID" value="NZ_AWFH01000001.1"/>
</dbReference>
<dbReference type="eggNOG" id="COG3705">
    <property type="taxonomic scope" value="Bacteria"/>
</dbReference>
<dbReference type="STRING" id="1280948.HY36_00945"/>
<feature type="binding site" evidence="1">
    <location>
        <position position="105"/>
    </location>
    <ligand>
        <name>L-histidine</name>
        <dbReference type="ChEBI" id="CHEBI:57595"/>
    </ligand>
</feature>
<dbReference type="InterPro" id="IPR004516">
    <property type="entry name" value="HisRS/HisZ"/>
</dbReference>
<accession>A0A059EBK6</accession>
<dbReference type="InterPro" id="IPR045864">
    <property type="entry name" value="aa-tRNA-synth_II/BPL/LPL"/>
</dbReference>
<dbReference type="PATRIC" id="fig|1280948.3.peg.180"/>
<dbReference type="GO" id="GO:0004821">
    <property type="term" value="F:histidine-tRNA ligase activity"/>
    <property type="evidence" value="ECO:0007669"/>
    <property type="project" value="TreeGrafter"/>
</dbReference>
<proteinExistence type="predicted"/>
<organism evidence="3 4">
    <name type="scientific">Hyphomonas atlantica</name>
    <dbReference type="NCBI Taxonomy" id="1280948"/>
    <lineage>
        <taxon>Bacteria</taxon>
        <taxon>Pseudomonadati</taxon>
        <taxon>Pseudomonadota</taxon>
        <taxon>Alphaproteobacteria</taxon>
        <taxon>Hyphomonadales</taxon>
        <taxon>Hyphomonadaceae</taxon>
        <taxon>Hyphomonas</taxon>
    </lineage>
</organism>
<feature type="domain" description="Class II Histidinyl-tRNA synthetase (HisRS)-like catalytic core" evidence="2">
    <location>
        <begin position="238"/>
        <end position="356"/>
    </location>
</feature>
<dbReference type="GO" id="GO:0006427">
    <property type="term" value="P:histidyl-tRNA aminoacylation"/>
    <property type="evidence" value="ECO:0007669"/>
    <property type="project" value="TreeGrafter"/>
</dbReference>
<dbReference type="PANTHER" id="PTHR43707">
    <property type="entry name" value="HISTIDYL-TRNA SYNTHETASE"/>
    <property type="match status" value="1"/>
</dbReference>
<feature type="binding site" evidence="1">
    <location>
        <position position="109"/>
    </location>
    <ligand>
        <name>L-histidine</name>
        <dbReference type="ChEBI" id="CHEBI:57595"/>
    </ligand>
</feature>
<feature type="domain" description="Class II Histidinyl-tRNA synthetase (HisRS)-like catalytic core" evidence="2">
    <location>
        <begin position="5"/>
        <end position="202"/>
    </location>
</feature>
<protein>
    <recommendedName>
        <fullName evidence="2">Class II Histidinyl-tRNA synthetase (HisRS)-like catalytic core domain-containing protein</fullName>
    </recommendedName>
</protein>
<evidence type="ECO:0000256" key="1">
    <source>
        <dbReference type="PIRSR" id="PIRSR001549-1"/>
    </source>
</evidence>